<organism evidence="7 8">
    <name type="scientific">Roseobacter ponti</name>
    <dbReference type="NCBI Taxonomy" id="1891787"/>
    <lineage>
        <taxon>Bacteria</taxon>
        <taxon>Pseudomonadati</taxon>
        <taxon>Pseudomonadota</taxon>
        <taxon>Alphaproteobacteria</taxon>
        <taxon>Rhodobacterales</taxon>
        <taxon>Roseobacteraceae</taxon>
        <taxon>Roseobacter</taxon>
    </lineage>
</organism>
<dbReference type="PROSITE" id="PS50977">
    <property type="entry name" value="HTH_TETR_2"/>
    <property type="match status" value="1"/>
</dbReference>
<dbReference type="PROSITE" id="PS01081">
    <property type="entry name" value="HTH_TETR_1"/>
    <property type="match status" value="1"/>
</dbReference>
<dbReference type="GO" id="GO:0003700">
    <property type="term" value="F:DNA-binding transcription factor activity"/>
    <property type="evidence" value="ECO:0007669"/>
    <property type="project" value="TreeGrafter"/>
</dbReference>
<evidence type="ECO:0000256" key="1">
    <source>
        <dbReference type="ARBA" id="ARBA00022491"/>
    </source>
</evidence>
<dbReference type="Pfam" id="PF13977">
    <property type="entry name" value="TetR_C_6"/>
    <property type="match status" value="1"/>
</dbReference>
<dbReference type="RefSeq" id="WP_169640365.1">
    <property type="nucleotide sequence ID" value="NZ_CP048788.1"/>
</dbReference>
<keyword evidence="3 5" id="KW-0238">DNA-binding</keyword>
<feature type="DNA-binding region" description="H-T-H motif" evidence="5">
    <location>
        <begin position="41"/>
        <end position="60"/>
    </location>
</feature>
<dbReference type="SUPFAM" id="SSF46689">
    <property type="entry name" value="Homeodomain-like"/>
    <property type="match status" value="1"/>
</dbReference>
<dbReference type="InterPro" id="IPR009057">
    <property type="entry name" value="Homeodomain-like_sf"/>
</dbReference>
<keyword evidence="2" id="KW-0805">Transcription regulation</keyword>
<dbReference type="InterPro" id="IPR023772">
    <property type="entry name" value="DNA-bd_HTH_TetR-type_CS"/>
</dbReference>
<keyword evidence="1" id="KW-0678">Repressor</keyword>
<dbReference type="KEGG" id="rpon:G3256_08250"/>
<keyword evidence="4" id="KW-0804">Transcription</keyword>
<evidence type="ECO:0000256" key="5">
    <source>
        <dbReference type="PROSITE-ProRule" id="PRU00335"/>
    </source>
</evidence>
<dbReference type="Gene3D" id="1.10.357.10">
    <property type="entry name" value="Tetracycline Repressor, domain 2"/>
    <property type="match status" value="1"/>
</dbReference>
<dbReference type="PANTHER" id="PTHR30055">
    <property type="entry name" value="HTH-TYPE TRANSCRIPTIONAL REGULATOR RUTR"/>
    <property type="match status" value="1"/>
</dbReference>
<evidence type="ECO:0000313" key="7">
    <source>
        <dbReference type="EMBL" id="QJF51150.1"/>
    </source>
</evidence>
<dbReference type="Proteomes" id="UP000503308">
    <property type="component" value="Chromosome"/>
</dbReference>
<dbReference type="GO" id="GO:0000976">
    <property type="term" value="F:transcription cis-regulatory region binding"/>
    <property type="evidence" value="ECO:0007669"/>
    <property type="project" value="TreeGrafter"/>
</dbReference>
<proteinExistence type="predicted"/>
<evidence type="ECO:0000256" key="3">
    <source>
        <dbReference type="ARBA" id="ARBA00023125"/>
    </source>
</evidence>
<protein>
    <submittedName>
        <fullName evidence="7">TetR family transcriptional regulator</fullName>
    </submittedName>
</protein>
<evidence type="ECO:0000313" key="8">
    <source>
        <dbReference type="Proteomes" id="UP000503308"/>
    </source>
</evidence>
<dbReference type="EMBL" id="CP048788">
    <property type="protein sequence ID" value="QJF51150.1"/>
    <property type="molecule type" value="Genomic_DNA"/>
</dbReference>
<sequence>MSERETPAGGRSRTAPREVRRSQLIDATISCIARHGISGTTMAMIAGKAGLSTGIVNFHFDSKQKLYEETIVYLAQEHHDKWFREYSNAGLSAAEKLLAIADAHFHAKICTPGKLAVWYAFFGEARRRAVYRDLIDRIDTRRFALSLQLCEEICRDGGYTSVNARVVAQTLEVMYDGFCLHILMYPRDLTRKDARAQIRTYLATVFPDHFTAP</sequence>
<dbReference type="InterPro" id="IPR039538">
    <property type="entry name" value="BetI_C"/>
</dbReference>
<dbReference type="Pfam" id="PF00440">
    <property type="entry name" value="TetR_N"/>
    <property type="match status" value="1"/>
</dbReference>
<reference evidence="7 8" key="1">
    <citation type="submission" date="2020-02" db="EMBL/GenBank/DDBJ databases">
        <title>Genome sequence of Roseobacter ponti.</title>
        <authorList>
            <person name="Hollensteiner J."/>
            <person name="Schneider D."/>
            <person name="Poehlein A."/>
            <person name="Daniel R."/>
        </authorList>
    </citation>
    <scope>NUCLEOTIDE SEQUENCE [LARGE SCALE GENOMIC DNA]</scope>
    <source>
        <strain evidence="7 8">DSM 106830</strain>
    </source>
</reference>
<evidence type="ECO:0000256" key="2">
    <source>
        <dbReference type="ARBA" id="ARBA00023015"/>
    </source>
</evidence>
<accession>A0A858SS52</accession>
<dbReference type="InterPro" id="IPR050109">
    <property type="entry name" value="HTH-type_TetR-like_transc_reg"/>
</dbReference>
<name>A0A858SS52_9RHOB</name>
<feature type="domain" description="HTH tetR-type" evidence="6">
    <location>
        <begin position="18"/>
        <end position="78"/>
    </location>
</feature>
<dbReference type="AlphaFoldDB" id="A0A858SS52"/>
<keyword evidence="8" id="KW-1185">Reference proteome</keyword>
<evidence type="ECO:0000256" key="4">
    <source>
        <dbReference type="ARBA" id="ARBA00023163"/>
    </source>
</evidence>
<evidence type="ECO:0000259" key="6">
    <source>
        <dbReference type="PROSITE" id="PS50977"/>
    </source>
</evidence>
<dbReference type="InterPro" id="IPR001647">
    <property type="entry name" value="HTH_TetR"/>
</dbReference>
<dbReference type="InterPro" id="IPR036271">
    <property type="entry name" value="Tet_transcr_reg_TetR-rel_C_sf"/>
</dbReference>
<gene>
    <name evidence="7" type="ORF">G3256_08250</name>
</gene>
<dbReference type="SUPFAM" id="SSF48498">
    <property type="entry name" value="Tetracyclin repressor-like, C-terminal domain"/>
    <property type="match status" value="1"/>
</dbReference>
<dbReference type="PANTHER" id="PTHR30055:SF234">
    <property type="entry name" value="HTH-TYPE TRANSCRIPTIONAL REGULATOR BETI"/>
    <property type="match status" value="1"/>
</dbReference>
<dbReference type="PRINTS" id="PR00455">
    <property type="entry name" value="HTHTETR"/>
</dbReference>